<reference evidence="1 2" key="1">
    <citation type="submission" date="2016-11" db="EMBL/GenBank/DDBJ databases">
        <authorList>
            <person name="Jaros S."/>
            <person name="Januszkiewicz K."/>
            <person name="Wedrychowicz H."/>
        </authorList>
    </citation>
    <scope>NUCLEOTIDE SEQUENCE [LARGE SCALE GENOMIC DNA]</scope>
    <source>
        <strain evidence="1 2">DSM 44523</strain>
    </source>
</reference>
<proteinExistence type="predicted"/>
<dbReference type="NCBIfam" id="NF035932">
    <property type="entry name" value="lectin_4"/>
    <property type="match status" value="1"/>
</dbReference>
<dbReference type="STRING" id="2017.SAMN05444320_11744"/>
<dbReference type="RefSeq" id="WP_073489791.1">
    <property type="nucleotide sequence ID" value="NZ_FQVN01000017.1"/>
</dbReference>
<gene>
    <name evidence="1" type="ORF">SAMN05444320_11744</name>
</gene>
<dbReference type="OrthoDB" id="3078168at2"/>
<name>A0A1M5P232_STRHI</name>
<evidence type="ECO:0000313" key="1">
    <source>
        <dbReference type="EMBL" id="SHG95876.1"/>
    </source>
</evidence>
<evidence type="ECO:0000313" key="2">
    <source>
        <dbReference type="Proteomes" id="UP000184501"/>
    </source>
</evidence>
<accession>A0A1M5P232</accession>
<keyword evidence="2" id="KW-1185">Reference proteome</keyword>
<protein>
    <submittedName>
        <fullName evidence="1">Uncharacterized protein</fullName>
    </submittedName>
</protein>
<dbReference type="EMBL" id="FQVN01000017">
    <property type="protein sequence ID" value="SHG95876.1"/>
    <property type="molecule type" value="Genomic_DNA"/>
</dbReference>
<sequence length="371" mass="40437">MGFPIGSFDDMYVRKTAEGERTKATPEGFVRQLETIGLTCPETEKEKLRGNIDKVLEGSAGYTTESYAITQPASQQDFSAGSVVAGARDLVSSLSSADLATRLFIGQLASTEPGTRDFVDALANHDSATHDFVAQVRESRPEALDFVGRVVNDEDSLGSLQSYVDALEVGGLAVVAQLSELGLSAVATGTWIPYDRIKYTQCLQNIQAPAGWKKLEDTLGSSFLGKREPKTGEWWSSDKKPYTSGEAFVRLFTEVAYRASATVSGGLAKTETEAELANRIKPSTIPDSDYNSGDQSMVIFLASGVDEEKKEVAGIGVLTVVYNIYIKDYRKKTKNDSDRWSTTKVRARCVQLTDPDDLNNYHRIATGSPCF</sequence>
<dbReference type="Proteomes" id="UP000184501">
    <property type="component" value="Unassembled WGS sequence"/>
</dbReference>
<organism evidence="1 2">
    <name type="scientific">Streptoalloteichus hindustanus</name>
    <dbReference type="NCBI Taxonomy" id="2017"/>
    <lineage>
        <taxon>Bacteria</taxon>
        <taxon>Bacillati</taxon>
        <taxon>Actinomycetota</taxon>
        <taxon>Actinomycetes</taxon>
        <taxon>Pseudonocardiales</taxon>
        <taxon>Pseudonocardiaceae</taxon>
        <taxon>Streptoalloteichus</taxon>
    </lineage>
</organism>
<dbReference type="AlphaFoldDB" id="A0A1M5P232"/>